<dbReference type="eggNOG" id="COG0327">
    <property type="taxonomic scope" value="Bacteria"/>
</dbReference>
<feature type="binding site" evidence="5">
    <location>
        <position position="65"/>
    </location>
    <ligand>
        <name>a divalent metal cation</name>
        <dbReference type="ChEBI" id="CHEBI:60240"/>
        <label>1</label>
    </ligand>
</feature>
<dbReference type="GO" id="GO:0046872">
    <property type="term" value="F:metal ion binding"/>
    <property type="evidence" value="ECO:0007669"/>
    <property type="project" value="UniProtKB-UniRule"/>
</dbReference>
<dbReference type="NCBIfam" id="TIGR00486">
    <property type="entry name" value="YbgI_SA1388"/>
    <property type="match status" value="1"/>
</dbReference>
<keyword evidence="3 4" id="KW-0479">Metal-binding</keyword>
<keyword evidence="7" id="KW-1185">Reference proteome</keyword>
<evidence type="ECO:0000256" key="5">
    <source>
        <dbReference type="PIRSR" id="PIRSR602678-1"/>
    </source>
</evidence>
<dbReference type="InterPro" id="IPR015867">
    <property type="entry name" value="N-reg_PII/ATP_PRibTrfase_C"/>
</dbReference>
<organism evidence="6 7">
    <name type="scientific">Megamonas hypermegale</name>
    <dbReference type="NCBI Taxonomy" id="158847"/>
    <lineage>
        <taxon>Bacteria</taxon>
        <taxon>Bacillati</taxon>
        <taxon>Bacillota</taxon>
        <taxon>Negativicutes</taxon>
        <taxon>Selenomonadales</taxon>
        <taxon>Selenomonadaceae</taxon>
        <taxon>Megamonas</taxon>
    </lineage>
</organism>
<dbReference type="Proteomes" id="UP000215383">
    <property type="component" value="Chromosome 1"/>
</dbReference>
<protein>
    <recommendedName>
        <fullName evidence="2 4">GTP cyclohydrolase 1 type 2 homolog</fullName>
    </recommendedName>
</protein>
<dbReference type="EMBL" id="LT906446">
    <property type="protein sequence ID" value="SNV02254.1"/>
    <property type="molecule type" value="Genomic_DNA"/>
</dbReference>
<evidence type="ECO:0000256" key="2">
    <source>
        <dbReference type="ARBA" id="ARBA00022112"/>
    </source>
</evidence>
<dbReference type="Gene3D" id="3.30.70.120">
    <property type="match status" value="1"/>
</dbReference>
<dbReference type="SUPFAM" id="SSF102705">
    <property type="entry name" value="NIF3 (NGG1p interacting factor 3)-like"/>
    <property type="match status" value="1"/>
</dbReference>
<dbReference type="PANTHER" id="PTHR13799">
    <property type="entry name" value="NGG1 INTERACTING FACTOR 3"/>
    <property type="match status" value="1"/>
</dbReference>
<evidence type="ECO:0000313" key="6">
    <source>
        <dbReference type="EMBL" id="SNV02254.1"/>
    </source>
</evidence>
<dbReference type="InterPro" id="IPR036069">
    <property type="entry name" value="DUF34/NIF3_sf"/>
</dbReference>
<evidence type="ECO:0000256" key="1">
    <source>
        <dbReference type="ARBA" id="ARBA00006964"/>
    </source>
</evidence>
<dbReference type="PANTHER" id="PTHR13799:SF14">
    <property type="entry name" value="GTP CYCLOHYDROLASE 1 TYPE 2 HOMOLOG"/>
    <property type="match status" value="1"/>
</dbReference>
<name>A0A239TZJ5_9FIRM</name>
<dbReference type="GO" id="GO:0005737">
    <property type="term" value="C:cytoplasm"/>
    <property type="evidence" value="ECO:0007669"/>
    <property type="project" value="TreeGrafter"/>
</dbReference>
<dbReference type="InterPro" id="IPR002678">
    <property type="entry name" value="DUF34/NIF3"/>
</dbReference>
<evidence type="ECO:0000313" key="7">
    <source>
        <dbReference type="Proteomes" id="UP000215383"/>
    </source>
</evidence>
<dbReference type="FunFam" id="3.40.1390.30:FF:000001">
    <property type="entry name" value="GTP cyclohydrolase 1 type 2"/>
    <property type="match status" value="1"/>
</dbReference>
<feature type="binding site" evidence="5">
    <location>
        <position position="334"/>
    </location>
    <ligand>
        <name>a divalent metal cation</name>
        <dbReference type="ChEBI" id="CHEBI:60240"/>
        <label>1</label>
    </ligand>
</feature>
<feature type="binding site" evidence="5">
    <location>
        <position position="330"/>
    </location>
    <ligand>
        <name>a divalent metal cation</name>
        <dbReference type="ChEBI" id="CHEBI:60240"/>
        <label>1</label>
    </ligand>
</feature>
<accession>A0A239TZJ5</accession>
<dbReference type="Gene3D" id="3.40.1390.30">
    <property type="entry name" value="NIF3 (NGG1p interacting factor 3)-like"/>
    <property type="match status" value="2"/>
</dbReference>
<dbReference type="AlphaFoldDB" id="A0A239TZJ5"/>
<reference evidence="6 7" key="1">
    <citation type="submission" date="2017-06" db="EMBL/GenBank/DDBJ databases">
        <authorList>
            <consortium name="Pathogen Informatics"/>
        </authorList>
    </citation>
    <scope>NUCLEOTIDE SEQUENCE [LARGE SCALE GENOMIC DNA]</scope>
    <source>
        <strain evidence="6 7">NCTC10570</strain>
    </source>
</reference>
<dbReference type="GeneID" id="78507565"/>
<dbReference type="Pfam" id="PF01784">
    <property type="entry name" value="DUF34_NIF3"/>
    <property type="match status" value="1"/>
</dbReference>
<dbReference type="InterPro" id="IPR017221">
    <property type="entry name" value="DUF34/NIF3_bac"/>
</dbReference>
<feature type="binding site" evidence="5">
    <location>
        <position position="66"/>
    </location>
    <ligand>
        <name>a divalent metal cation</name>
        <dbReference type="ChEBI" id="CHEBI:60240"/>
        <label>1</label>
    </ligand>
</feature>
<sequence>MIKCQVVMNAMDAFAPRYLAEDWDNVGLLIGSPAQNVHKILTCLDVTESIIDKAIAEGYDMIVSHHPFLFRSMKRINTDKPLGRMIQKLLSHNIAVFAAHTNLDTTFGGVNDVLAQKLNLTDLKPLTISYREEILKLGVNVPNDYADAVRQAICKAGAGFIDNYSDCSFQFVGEGRFTPLENATPFIGTQDKNEVVTETRIETIFPAKIKNRVIKALLKAHPYEVPAYDIIPTQNVYHENGLGRIGKLQIPMLLTEFVKMVKENLPGDTFRFVKGNDKLVQKVALCSGAGVEFLDKASMQGADTYVTGDVKYHEAQHAQELGINLIDAGHFGTEMPVVKTLATYLQNENIKNKWQIEVTADTSAQDVFTTI</sequence>
<evidence type="ECO:0000256" key="3">
    <source>
        <dbReference type="ARBA" id="ARBA00022723"/>
    </source>
</evidence>
<proteinExistence type="inferred from homology"/>
<feature type="binding site" evidence="5">
    <location>
        <position position="104"/>
    </location>
    <ligand>
        <name>a divalent metal cation</name>
        <dbReference type="ChEBI" id="CHEBI:60240"/>
        <label>1</label>
    </ligand>
</feature>
<evidence type="ECO:0000256" key="4">
    <source>
        <dbReference type="PIRNR" id="PIRNR037489"/>
    </source>
</evidence>
<dbReference type="RefSeq" id="WP_036254724.1">
    <property type="nucleotide sequence ID" value="NZ_LT906446.1"/>
</dbReference>
<dbReference type="PIRSF" id="PIRSF037489">
    <property type="entry name" value="UCP037489_NIF3_YqfO"/>
    <property type="match status" value="1"/>
</dbReference>
<comment type="similarity">
    <text evidence="1 4">Belongs to the GTP cyclohydrolase I type 2/NIF3 family.</text>
</comment>
<gene>
    <name evidence="6" type="ORF">SAMEA4364220_01568</name>
</gene>